<reference evidence="8" key="1">
    <citation type="submission" date="2021-12" db="EMBL/GenBank/DDBJ databases">
        <authorList>
            <person name="Li Y."/>
        </authorList>
    </citation>
    <scope>NUCLEOTIDE SEQUENCE</scope>
    <source>
        <strain evidence="8">DKSPLA3</strain>
    </source>
</reference>
<dbReference type="InterPro" id="IPR002716">
    <property type="entry name" value="PIN_dom"/>
</dbReference>
<dbReference type="GO" id="GO:0016787">
    <property type="term" value="F:hydrolase activity"/>
    <property type="evidence" value="ECO:0007669"/>
    <property type="project" value="UniProtKB-KW"/>
</dbReference>
<dbReference type="SUPFAM" id="SSF88723">
    <property type="entry name" value="PIN domain-like"/>
    <property type="match status" value="1"/>
</dbReference>
<evidence type="ECO:0000256" key="6">
    <source>
        <dbReference type="HAMAP-Rule" id="MF_00265"/>
    </source>
</evidence>
<feature type="binding site" evidence="6">
    <location>
        <position position="6"/>
    </location>
    <ligand>
        <name>Mg(2+)</name>
        <dbReference type="ChEBI" id="CHEBI:18420"/>
    </ligand>
</feature>
<evidence type="ECO:0000256" key="4">
    <source>
        <dbReference type="ARBA" id="ARBA00022801"/>
    </source>
</evidence>
<organism evidence="8 9">
    <name type="scientific">Rhizobium quercicola</name>
    <dbReference type="NCBI Taxonomy" id="2901226"/>
    <lineage>
        <taxon>Bacteria</taxon>
        <taxon>Pseudomonadati</taxon>
        <taxon>Pseudomonadota</taxon>
        <taxon>Alphaproteobacteria</taxon>
        <taxon>Hyphomicrobiales</taxon>
        <taxon>Rhizobiaceae</taxon>
        <taxon>Rhizobium/Agrobacterium group</taxon>
        <taxon>Rhizobium</taxon>
    </lineage>
</organism>
<evidence type="ECO:0000256" key="2">
    <source>
        <dbReference type="ARBA" id="ARBA00022722"/>
    </source>
</evidence>
<keyword evidence="6" id="KW-0800">Toxin</keyword>
<proteinExistence type="inferred from homology"/>
<evidence type="ECO:0000313" key="8">
    <source>
        <dbReference type="EMBL" id="MCD7109111.1"/>
    </source>
</evidence>
<dbReference type="RefSeq" id="WP_231813498.1">
    <property type="nucleotide sequence ID" value="NZ_JAJOZR010000005.1"/>
</dbReference>
<dbReference type="GO" id="GO:0004540">
    <property type="term" value="F:RNA nuclease activity"/>
    <property type="evidence" value="ECO:0007669"/>
    <property type="project" value="InterPro"/>
</dbReference>
<name>A0A9X1NSA0_9HYPH</name>
<comment type="similarity">
    <text evidence="6">Belongs to the PINc/VapC protein family.</text>
</comment>
<gene>
    <name evidence="6" type="primary">vapC</name>
    <name evidence="8" type="ORF">LRX75_08645</name>
</gene>
<keyword evidence="5 6" id="KW-0460">Magnesium</keyword>
<feature type="binding site" evidence="6">
    <location>
        <position position="102"/>
    </location>
    <ligand>
        <name>Mg(2+)</name>
        <dbReference type="ChEBI" id="CHEBI:18420"/>
    </ligand>
</feature>
<protein>
    <recommendedName>
        <fullName evidence="6">Ribonuclease VapC</fullName>
        <shortName evidence="6">RNase VapC</shortName>
        <ecNumber evidence="6">3.1.-.-</ecNumber>
    </recommendedName>
    <alternativeName>
        <fullName evidence="6">Toxin VapC</fullName>
    </alternativeName>
</protein>
<keyword evidence="2 6" id="KW-0540">Nuclease</keyword>
<evidence type="ECO:0000256" key="3">
    <source>
        <dbReference type="ARBA" id="ARBA00022723"/>
    </source>
</evidence>
<dbReference type="CDD" id="cd09873">
    <property type="entry name" value="PIN_Pae0151-like"/>
    <property type="match status" value="1"/>
</dbReference>
<keyword evidence="3 6" id="KW-0479">Metal-binding</keyword>
<evidence type="ECO:0000256" key="1">
    <source>
        <dbReference type="ARBA" id="ARBA00022649"/>
    </source>
</evidence>
<dbReference type="Pfam" id="PF01850">
    <property type="entry name" value="PIN"/>
    <property type="match status" value="1"/>
</dbReference>
<dbReference type="GO" id="GO:0090729">
    <property type="term" value="F:toxin activity"/>
    <property type="evidence" value="ECO:0007669"/>
    <property type="project" value="UniProtKB-KW"/>
</dbReference>
<dbReference type="AlphaFoldDB" id="A0A9X1NSA0"/>
<keyword evidence="9" id="KW-1185">Reference proteome</keyword>
<dbReference type="PANTHER" id="PTHR35901">
    <property type="entry name" value="RIBONUCLEASE VAPC3"/>
    <property type="match status" value="1"/>
</dbReference>
<comment type="caution">
    <text evidence="8">The sequence shown here is derived from an EMBL/GenBank/DDBJ whole genome shotgun (WGS) entry which is preliminary data.</text>
</comment>
<dbReference type="PANTHER" id="PTHR35901:SF1">
    <property type="entry name" value="EXONUCLEASE VAPC9"/>
    <property type="match status" value="1"/>
</dbReference>
<comment type="function">
    <text evidence="6">Toxic component of a toxin-antitoxin (TA) system. An RNase.</text>
</comment>
<feature type="domain" description="PIN" evidence="7">
    <location>
        <begin position="3"/>
        <end position="128"/>
    </location>
</feature>
<dbReference type="InterPro" id="IPR022907">
    <property type="entry name" value="VapC_family"/>
</dbReference>
<dbReference type="GO" id="GO:0000287">
    <property type="term" value="F:magnesium ion binding"/>
    <property type="evidence" value="ECO:0007669"/>
    <property type="project" value="UniProtKB-UniRule"/>
</dbReference>
<dbReference type="InterPro" id="IPR029060">
    <property type="entry name" value="PIN-like_dom_sf"/>
</dbReference>
<dbReference type="Gene3D" id="3.40.50.1010">
    <property type="entry name" value="5'-nuclease"/>
    <property type="match status" value="1"/>
</dbReference>
<evidence type="ECO:0000256" key="5">
    <source>
        <dbReference type="ARBA" id="ARBA00022842"/>
    </source>
</evidence>
<evidence type="ECO:0000313" key="9">
    <source>
        <dbReference type="Proteomes" id="UP001139089"/>
    </source>
</evidence>
<dbReference type="HAMAP" id="MF_00265">
    <property type="entry name" value="VapC_Nob1"/>
    <property type="match status" value="1"/>
</dbReference>
<evidence type="ECO:0000259" key="7">
    <source>
        <dbReference type="Pfam" id="PF01850"/>
    </source>
</evidence>
<keyword evidence="1 6" id="KW-1277">Toxin-antitoxin system</keyword>
<dbReference type="Proteomes" id="UP001139089">
    <property type="component" value="Unassembled WGS sequence"/>
</dbReference>
<accession>A0A9X1NSA0</accession>
<dbReference type="EMBL" id="JAJOZR010000005">
    <property type="protein sequence ID" value="MCD7109111.1"/>
    <property type="molecule type" value="Genomic_DNA"/>
</dbReference>
<dbReference type="InterPro" id="IPR051619">
    <property type="entry name" value="TypeII_TA_RNase_PINc/VapC"/>
</dbReference>
<dbReference type="EC" id="3.1.-.-" evidence="6"/>
<keyword evidence="4 6" id="KW-0378">Hydrolase</keyword>
<comment type="cofactor">
    <cofactor evidence="6">
        <name>Mg(2+)</name>
        <dbReference type="ChEBI" id="CHEBI:18420"/>
    </cofactor>
</comment>
<dbReference type="InterPro" id="IPR044153">
    <property type="entry name" value="PIN_Pae0151-like"/>
</dbReference>
<sequence length="135" mass="14687">MSIVIDASIALSWCFEDEASPQTDAIAERVADSGAVVPALFHLEIANVLMLAERRGRISAASLIQRLDLISQLPLETDTIAIARHIREILPLAREHGLAIYDATYLDVAARRGLPLATRDKALSRAAKEMGITVE</sequence>